<dbReference type="EMBL" id="CAXAMM010014614">
    <property type="protein sequence ID" value="CAK9034234.1"/>
    <property type="molecule type" value="Genomic_DNA"/>
</dbReference>
<evidence type="ECO:0000313" key="1">
    <source>
        <dbReference type="EMBL" id="CAK9034234.1"/>
    </source>
</evidence>
<sequence>MAWNSDAGMGWEEAAIDATAEAEFEAKALSKGLSGVVLVEGIKLPVPRRRTDVGRAAFIAMWEDGRLHEAPKPSFFQGMEEQEI</sequence>
<accession>A0ABP0L6L5</accession>
<protein>
    <submittedName>
        <fullName evidence="1">Uncharacterized protein</fullName>
    </submittedName>
</protein>
<name>A0ABP0L6L5_9DINO</name>
<evidence type="ECO:0000313" key="2">
    <source>
        <dbReference type="Proteomes" id="UP001642464"/>
    </source>
</evidence>
<keyword evidence="2" id="KW-1185">Reference proteome</keyword>
<proteinExistence type="predicted"/>
<reference evidence="1 2" key="1">
    <citation type="submission" date="2024-02" db="EMBL/GenBank/DDBJ databases">
        <authorList>
            <person name="Chen Y."/>
            <person name="Shah S."/>
            <person name="Dougan E. K."/>
            <person name="Thang M."/>
            <person name="Chan C."/>
        </authorList>
    </citation>
    <scope>NUCLEOTIDE SEQUENCE [LARGE SCALE GENOMIC DNA]</scope>
</reference>
<organism evidence="1 2">
    <name type="scientific">Durusdinium trenchii</name>
    <dbReference type="NCBI Taxonomy" id="1381693"/>
    <lineage>
        <taxon>Eukaryota</taxon>
        <taxon>Sar</taxon>
        <taxon>Alveolata</taxon>
        <taxon>Dinophyceae</taxon>
        <taxon>Suessiales</taxon>
        <taxon>Symbiodiniaceae</taxon>
        <taxon>Durusdinium</taxon>
    </lineage>
</organism>
<gene>
    <name evidence="1" type="ORF">SCF082_LOCUS20792</name>
</gene>
<dbReference type="Proteomes" id="UP001642464">
    <property type="component" value="Unassembled WGS sequence"/>
</dbReference>
<comment type="caution">
    <text evidence="1">The sequence shown here is derived from an EMBL/GenBank/DDBJ whole genome shotgun (WGS) entry which is preliminary data.</text>
</comment>